<sequence length="373" mass="39929">MKKLLSLLLAFVLVLSLAACGGTGTTSAPTDTSPSASAVSSEPTSSADASSTVKFTDSAGRAVDVPAKITRIAASGSLAQIVLFSLAPDMLVGVAGKWSASAQPFIDQKYYDLPVIGQFYGQGDLNLEEVAKLAPQIIIDVGEPKDTIAEDMDGIQEQVGIPTVHITAATDSMAAAYRTLGRLLGLEDKAEALAQYCETVDKRTHEIADAMGDKKTSLVYCLGDNGLNVIAKGSFHAEVVDLLANNAAVVDSPSSKGSGNPVDMEQLLNWNPDVILFAPGSVYDTVGSDATWQQLSAVKNGKYYEVPEGPYNWLGMPPSVNRYMGMIWLAQLLYPDTAKYNLYDETAKFYDLFYHAKLTEDQFKTLTENALAK</sequence>
<evidence type="ECO:0000313" key="5">
    <source>
        <dbReference type="EMBL" id="SHI19290.1"/>
    </source>
</evidence>
<dbReference type="InterPro" id="IPR002491">
    <property type="entry name" value="ABC_transptr_periplasmic_BD"/>
</dbReference>
<feature type="region of interest" description="Disordered" evidence="2">
    <location>
        <begin position="25"/>
        <end position="52"/>
    </location>
</feature>
<dbReference type="Pfam" id="PF01497">
    <property type="entry name" value="Peripla_BP_2"/>
    <property type="match status" value="1"/>
</dbReference>
<reference evidence="5 6" key="1">
    <citation type="submission" date="2016-11" db="EMBL/GenBank/DDBJ databases">
        <authorList>
            <person name="Jaros S."/>
            <person name="Januszkiewicz K."/>
            <person name="Wedrychowicz H."/>
        </authorList>
    </citation>
    <scope>NUCLEOTIDE SEQUENCE [LARGE SCALE GENOMIC DNA]</scope>
    <source>
        <strain evidence="5 6">DSM 10068</strain>
    </source>
</reference>
<name>A0A1M5Z509_9FIRM</name>
<dbReference type="PANTHER" id="PTHR30535">
    <property type="entry name" value="VITAMIN B12-BINDING PROTEIN"/>
    <property type="match status" value="1"/>
</dbReference>
<evidence type="ECO:0000259" key="4">
    <source>
        <dbReference type="PROSITE" id="PS50983"/>
    </source>
</evidence>
<dbReference type="STRING" id="1123282.SAMN02745823_03240"/>
<organism evidence="5 6">
    <name type="scientific">Sporobacter termitidis DSM 10068</name>
    <dbReference type="NCBI Taxonomy" id="1123282"/>
    <lineage>
        <taxon>Bacteria</taxon>
        <taxon>Bacillati</taxon>
        <taxon>Bacillota</taxon>
        <taxon>Clostridia</taxon>
        <taxon>Eubacteriales</taxon>
        <taxon>Oscillospiraceae</taxon>
        <taxon>Sporobacter</taxon>
    </lineage>
</organism>
<protein>
    <submittedName>
        <fullName evidence="5">Iron complex transport system substrate-binding protein</fullName>
    </submittedName>
</protein>
<comment type="similarity">
    <text evidence="1">Belongs to the bacterial solute-binding protein 8 family.</text>
</comment>
<dbReference type="AlphaFoldDB" id="A0A1M5Z509"/>
<accession>A0A1M5Z509</accession>
<dbReference type="RefSeq" id="WP_073081193.1">
    <property type="nucleotide sequence ID" value="NZ_FQXV01000013.1"/>
</dbReference>
<dbReference type="PANTHER" id="PTHR30535:SF34">
    <property type="entry name" value="MOLYBDATE-BINDING PROTEIN MOLA"/>
    <property type="match status" value="1"/>
</dbReference>
<dbReference type="InterPro" id="IPR050902">
    <property type="entry name" value="ABC_Transporter_SBP"/>
</dbReference>
<dbReference type="Gene3D" id="3.40.50.1980">
    <property type="entry name" value="Nitrogenase molybdenum iron protein domain"/>
    <property type="match status" value="2"/>
</dbReference>
<proteinExistence type="inferred from homology"/>
<dbReference type="PROSITE" id="PS50983">
    <property type="entry name" value="FE_B12_PBP"/>
    <property type="match status" value="1"/>
</dbReference>
<evidence type="ECO:0000313" key="6">
    <source>
        <dbReference type="Proteomes" id="UP000183995"/>
    </source>
</evidence>
<dbReference type="PROSITE" id="PS51257">
    <property type="entry name" value="PROKAR_LIPOPROTEIN"/>
    <property type="match status" value="1"/>
</dbReference>
<evidence type="ECO:0000256" key="2">
    <source>
        <dbReference type="SAM" id="MobiDB-lite"/>
    </source>
</evidence>
<evidence type="ECO:0000256" key="1">
    <source>
        <dbReference type="ARBA" id="ARBA00008814"/>
    </source>
</evidence>
<keyword evidence="3" id="KW-0732">Signal</keyword>
<evidence type="ECO:0000256" key="3">
    <source>
        <dbReference type="SAM" id="SignalP"/>
    </source>
</evidence>
<dbReference type="Proteomes" id="UP000183995">
    <property type="component" value="Unassembled WGS sequence"/>
</dbReference>
<dbReference type="EMBL" id="FQXV01000013">
    <property type="protein sequence ID" value="SHI19290.1"/>
    <property type="molecule type" value="Genomic_DNA"/>
</dbReference>
<dbReference type="OrthoDB" id="9787830at2"/>
<gene>
    <name evidence="5" type="ORF">SAMN02745823_03240</name>
</gene>
<feature type="signal peptide" evidence="3">
    <location>
        <begin position="1"/>
        <end position="21"/>
    </location>
</feature>
<feature type="chain" id="PRO_5038770148" evidence="3">
    <location>
        <begin position="22"/>
        <end position="373"/>
    </location>
</feature>
<keyword evidence="6" id="KW-1185">Reference proteome</keyword>
<dbReference type="GO" id="GO:0071281">
    <property type="term" value="P:cellular response to iron ion"/>
    <property type="evidence" value="ECO:0007669"/>
    <property type="project" value="TreeGrafter"/>
</dbReference>
<feature type="domain" description="Fe/B12 periplasmic-binding" evidence="4">
    <location>
        <begin position="71"/>
        <end position="337"/>
    </location>
</feature>
<dbReference type="SUPFAM" id="SSF53807">
    <property type="entry name" value="Helical backbone' metal receptor"/>
    <property type="match status" value="1"/>
</dbReference>
<dbReference type="Gene3D" id="1.20.58.2180">
    <property type="match status" value="1"/>
</dbReference>